<reference evidence="2 3" key="1">
    <citation type="submission" date="2020-01" db="EMBL/GenBank/DDBJ databases">
        <authorList>
            <person name="Gupta K D."/>
        </authorList>
    </citation>
    <scope>NUCLEOTIDE SEQUENCE [LARGE SCALE GENOMIC DNA]</scope>
</reference>
<protein>
    <submittedName>
        <fullName evidence="2">Uncharacterized protein</fullName>
    </submittedName>
</protein>
<comment type="caution">
    <text evidence="2">The sequence shown here is derived from an EMBL/GenBank/DDBJ whole genome shotgun (WGS) entry which is preliminary data.</text>
</comment>
<keyword evidence="1" id="KW-0812">Transmembrane</keyword>
<accession>A0A8S0W9Q7</accession>
<feature type="transmembrane region" description="Helical" evidence="1">
    <location>
        <begin position="20"/>
        <end position="37"/>
    </location>
</feature>
<keyword evidence="1" id="KW-1133">Transmembrane helix</keyword>
<sequence length="110" mass="12557">MGVRTWEMLAGDPRQGLESGRAMLLALAVLFLSTLVTERKERQMIFVTYRHGPSTLTARSHRSSPLFSARALDLIYFCYGFVPTTRSCFRVLHHKSVIDSSDSTNKFKMR</sequence>
<evidence type="ECO:0000256" key="1">
    <source>
        <dbReference type="SAM" id="Phobius"/>
    </source>
</evidence>
<dbReference type="AlphaFoldDB" id="A0A8S0W9Q7"/>
<evidence type="ECO:0000313" key="2">
    <source>
        <dbReference type="EMBL" id="CAA7262506.1"/>
    </source>
</evidence>
<dbReference type="Proteomes" id="UP000467700">
    <property type="component" value="Unassembled WGS sequence"/>
</dbReference>
<dbReference type="EMBL" id="CACVBS010000036">
    <property type="protein sequence ID" value="CAA7262506.1"/>
    <property type="molecule type" value="Genomic_DNA"/>
</dbReference>
<organism evidence="2 3">
    <name type="scientific">Cyclocybe aegerita</name>
    <name type="common">Black poplar mushroom</name>
    <name type="synonym">Agrocybe aegerita</name>
    <dbReference type="NCBI Taxonomy" id="1973307"/>
    <lineage>
        <taxon>Eukaryota</taxon>
        <taxon>Fungi</taxon>
        <taxon>Dikarya</taxon>
        <taxon>Basidiomycota</taxon>
        <taxon>Agaricomycotina</taxon>
        <taxon>Agaricomycetes</taxon>
        <taxon>Agaricomycetidae</taxon>
        <taxon>Agaricales</taxon>
        <taxon>Agaricineae</taxon>
        <taxon>Bolbitiaceae</taxon>
        <taxon>Cyclocybe</taxon>
    </lineage>
</organism>
<proteinExistence type="predicted"/>
<keyword evidence="3" id="KW-1185">Reference proteome</keyword>
<name>A0A8S0W9Q7_CYCAE</name>
<evidence type="ECO:0000313" key="3">
    <source>
        <dbReference type="Proteomes" id="UP000467700"/>
    </source>
</evidence>
<keyword evidence="1" id="KW-0472">Membrane</keyword>
<gene>
    <name evidence="2" type="ORF">AAE3_LOCUS4935</name>
</gene>